<organism evidence="2 3">
    <name type="scientific">Mycobacterium lentiflavum</name>
    <dbReference type="NCBI Taxonomy" id="141349"/>
    <lineage>
        <taxon>Bacteria</taxon>
        <taxon>Bacillati</taxon>
        <taxon>Actinomycetota</taxon>
        <taxon>Actinomycetes</taxon>
        <taxon>Mycobacteriales</taxon>
        <taxon>Mycobacteriaceae</taxon>
        <taxon>Mycobacterium</taxon>
        <taxon>Mycobacterium simiae complex</taxon>
    </lineage>
</organism>
<dbReference type="OrthoDB" id="9806592at2"/>
<evidence type="ECO:0000256" key="1">
    <source>
        <dbReference type="SAM" id="MobiDB-lite"/>
    </source>
</evidence>
<name>A0A0E4CMX8_MYCLN</name>
<accession>A0A0E4CMX8</accession>
<reference evidence="2 3" key="1">
    <citation type="submission" date="2015-03" db="EMBL/GenBank/DDBJ databases">
        <authorList>
            <person name="Urmite Genomes"/>
        </authorList>
    </citation>
    <scope>NUCLEOTIDE SEQUENCE [LARGE SCALE GENOMIC DNA]</scope>
    <source>
        <strain evidence="2 3">CSUR P1491</strain>
    </source>
</reference>
<dbReference type="STRING" id="141349.BN1232_02253"/>
<feature type="region of interest" description="Disordered" evidence="1">
    <location>
        <begin position="159"/>
        <end position="207"/>
    </location>
</feature>
<gene>
    <name evidence="2" type="ORF">BN1232_02253</name>
</gene>
<sequence length="207" mass="22805">MAHKTERENLVMAAIGDGRISASSKQMWMNALASDPHGHNKMLLDSLSPGLVPTAKAHARQGEDGQLPADVAYAYAQIVGAPHDGPVQAMQHTNRSAKPAINYRRPPDTSSIPEVAAAEEALYAEVAWKLGPRLRDGVEPPKRKAEHFHDAAAPYVAMNADGTGQWLDPGREERERSMRAQSLQEQARVAEQKQREQESLREFLEGR</sequence>
<dbReference type="RefSeq" id="WP_090601413.1">
    <property type="nucleotide sequence ID" value="NZ_CTEE01000001.1"/>
</dbReference>
<feature type="compositionally biased region" description="Basic and acidic residues" evidence="1">
    <location>
        <begin position="188"/>
        <end position="207"/>
    </location>
</feature>
<evidence type="ECO:0000313" key="2">
    <source>
        <dbReference type="EMBL" id="CQD11942.1"/>
    </source>
</evidence>
<feature type="compositionally biased region" description="Basic and acidic residues" evidence="1">
    <location>
        <begin position="169"/>
        <end position="178"/>
    </location>
</feature>
<evidence type="ECO:0000313" key="3">
    <source>
        <dbReference type="Proteomes" id="UP000199251"/>
    </source>
</evidence>
<protein>
    <submittedName>
        <fullName evidence="2">Uncharacterized protein</fullName>
    </submittedName>
</protein>
<proteinExistence type="predicted"/>
<dbReference type="AlphaFoldDB" id="A0A0E4CMX8"/>
<dbReference type="Proteomes" id="UP000199251">
    <property type="component" value="Unassembled WGS sequence"/>
</dbReference>
<dbReference type="EMBL" id="CTEE01000001">
    <property type="protein sequence ID" value="CQD11942.1"/>
    <property type="molecule type" value="Genomic_DNA"/>
</dbReference>